<name>A0A1L9QNK2_9CYAN</name>
<dbReference type="Proteomes" id="UP000183940">
    <property type="component" value="Unassembled WGS sequence"/>
</dbReference>
<keyword evidence="2" id="KW-0812">Transmembrane</keyword>
<feature type="compositionally biased region" description="Low complexity" evidence="1">
    <location>
        <begin position="140"/>
        <end position="150"/>
    </location>
</feature>
<keyword evidence="2" id="KW-0472">Membrane</keyword>
<feature type="compositionally biased region" description="Polar residues" evidence="1">
    <location>
        <begin position="212"/>
        <end position="231"/>
    </location>
</feature>
<feature type="region of interest" description="Disordered" evidence="1">
    <location>
        <begin position="90"/>
        <end position="115"/>
    </location>
</feature>
<feature type="region of interest" description="Disordered" evidence="1">
    <location>
        <begin position="212"/>
        <end position="340"/>
    </location>
</feature>
<feature type="compositionally biased region" description="Polar residues" evidence="1">
    <location>
        <begin position="103"/>
        <end position="115"/>
    </location>
</feature>
<organism evidence="3 4">
    <name type="scientific">Roseofilum reptotaenium AO1-A</name>
    <dbReference type="NCBI Taxonomy" id="1925591"/>
    <lineage>
        <taxon>Bacteria</taxon>
        <taxon>Bacillati</taxon>
        <taxon>Cyanobacteriota</taxon>
        <taxon>Cyanophyceae</taxon>
        <taxon>Desertifilales</taxon>
        <taxon>Desertifilaceae</taxon>
        <taxon>Roseofilum</taxon>
    </lineage>
</organism>
<accession>A0A1L9QNK2</accession>
<evidence type="ECO:0000313" key="4">
    <source>
        <dbReference type="Proteomes" id="UP000183940"/>
    </source>
</evidence>
<feature type="compositionally biased region" description="Low complexity" evidence="1">
    <location>
        <begin position="232"/>
        <end position="262"/>
    </location>
</feature>
<evidence type="ECO:0000313" key="3">
    <source>
        <dbReference type="EMBL" id="OJJ24222.1"/>
    </source>
</evidence>
<reference evidence="3" key="1">
    <citation type="submission" date="2016-10" db="EMBL/GenBank/DDBJ databases">
        <title>CRISPR-Cas defence system in Roseofilum reptotaenium: evidence of a bacteriophage-cyanobacterium arms race in the coral black band disease.</title>
        <authorList>
            <person name="Buerger P."/>
            <person name="Wood-Charlson E.M."/>
            <person name="Weynberg K.D."/>
            <person name="Willis B."/>
            <person name="Van Oppen M.J."/>
        </authorList>
    </citation>
    <scope>NUCLEOTIDE SEQUENCE [LARGE SCALE GENOMIC DNA]</scope>
    <source>
        <strain evidence="3">AO1-A</strain>
    </source>
</reference>
<feature type="transmembrane region" description="Helical" evidence="2">
    <location>
        <begin position="28"/>
        <end position="47"/>
    </location>
</feature>
<keyword evidence="2" id="KW-1133">Transmembrane helix</keyword>
<feature type="compositionally biased region" description="Polar residues" evidence="1">
    <location>
        <begin position="330"/>
        <end position="340"/>
    </location>
</feature>
<proteinExistence type="predicted"/>
<sequence length="340" mass="36846">MKRSRRRTQTASTPKWAPLSRIKWRRGGLWWVFIPLSGAIAIFWKPIANPDTLNQMGTNISTNVQTFLSPLTPYINDLKETLERAQTIDPVQPSLAQPEENGDTGSPSSTQSDLLSDSELQQIIAALSLEEIGEEINTLSSPSLSAPVSLDFSPSGNKEKKSPLSASHPLVSSVPYWSQKPAQPEPEEILSVSPTFSSSLTPTTGEIVESVTQNLPTDGSRVFGSNLTSTRQLPKTTLPNNTPQTTLNGNSSSGNLPSSSVSETRSFGYSRLSPFVDTSPESTPSNPFTPQTQFTAPAGSIRPRGYGLIQPTTPSLTVPNPQRRSLYPVPNSNPYEINPN</sequence>
<gene>
    <name evidence="3" type="ORF">BI308_17810</name>
</gene>
<feature type="compositionally biased region" description="Polar residues" evidence="1">
    <location>
        <begin position="310"/>
        <end position="323"/>
    </location>
</feature>
<evidence type="ECO:0000256" key="1">
    <source>
        <dbReference type="SAM" id="MobiDB-lite"/>
    </source>
</evidence>
<feature type="region of interest" description="Disordered" evidence="1">
    <location>
        <begin position="140"/>
        <end position="169"/>
    </location>
</feature>
<protein>
    <submittedName>
        <fullName evidence="3">Uncharacterized protein</fullName>
    </submittedName>
</protein>
<dbReference type="EMBL" id="MLAW01000035">
    <property type="protein sequence ID" value="OJJ24222.1"/>
    <property type="molecule type" value="Genomic_DNA"/>
</dbReference>
<comment type="caution">
    <text evidence="3">The sequence shown here is derived from an EMBL/GenBank/DDBJ whole genome shotgun (WGS) entry which is preliminary data.</text>
</comment>
<feature type="compositionally biased region" description="Polar residues" evidence="1">
    <location>
        <begin position="279"/>
        <end position="295"/>
    </location>
</feature>
<dbReference type="AlphaFoldDB" id="A0A1L9QNK2"/>
<evidence type="ECO:0000256" key="2">
    <source>
        <dbReference type="SAM" id="Phobius"/>
    </source>
</evidence>
<keyword evidence="4" id="KW-1185">Reference proteome</keyword>